<dbReference type="SUPFAM" id="SSF47794">
    <property type="entry name" value="Rad51 N-terminal domain-like"/>
    <property type="match status" value="1"/>
</dbReference>
<gene>
    <name evidence="2" type="ORF">C7H79_00365</name>
</gene>
<name>A0A2P7NZQ1_9PROT</name>
<evidence type="ECO:0000313" key="2">
    <source>
        <dbReference type="EMBL" id="PSJ18925.1"/>
    </source>
</evidence>
<accession>A0A2P7NZQ1</accession>
<organism evidence="2 3">
    <name type="scientific">Nitrosomonas supralitoralis</name>
    <dbReference type="NCBI Taxonomy" id="2116706"/>
    <lineage>
        <taxon>Bacteria</taxon>
        <taxon>Pseudomonadati</taxon>
        <taxon>Pseudomonadota</taxon>
        <taxon>Betaproteobacteria</taxon>
        <taxon>Nitrosomonadales</taxon>
        <taxon>Nitrosomonadaceae</taxon>
        <taxon>Nitrosomonas</taxon>
    </lineage>
</organism>
<dbReference type="GO" id="GO:0000166">
    <property type="term" value="F:nucleotide binding"/>
    <property type="evidence" value="ECO:0007669"/>
    <property type="project" value="InterPro"/>
</dbReference>
<proteinExistence type="predicted"/>
<dbReference type="Gene3D" id="1.10.150.20">
    <property type="entry name" value="5' to 3' exonuclease, C-terminal subdomain"/>
    <property type="match status" value="1"/>
</dbReference>
<comment type="caution">
    <text evidence="2">The sequence shown here is derived from an EMBL/GenBank/DDBJ whole genome shotgun (WGS) entry which is preliminary data.</text>
</comment>
<dbReference type="Proteomes" id="UP000241912">
    <property type="component" value="Unassembled WGS sequence"/>
</dbReference>
<dbReference type="InterPro" id="IPR010995">
    <property type="entry name" value="DNA_repair_Rad51/TF_NusA_a-hlx"/>
</dbReference>
<feature type="compositionally biased region" description="Basic residues" evidence="1">
    <location>
        <begin position="106"/>
        <end position="143"/>
    </location>
</feature>
<dbReference type="RefSeq" id="WP_106705308.1">
    <property type="nucleotide sequence ID" value="NZ_PXXU01000001.1"/>
</dbReference>
<evidence type="ECO:0000256" key="1">
    <source>
        <dbReference type="SAM" id="MobiDB-lite"/>
    </source>
</evidence>
<dbReference type="OrthoDB" id="8550255at2"/>
<dbReference type="EMBL" id="PXXU01000001">
    <property type="protein sequence ID" value="PSJ18925.1"/>
    <property type="molecule type" value="Genomic_DNA"/>
</dbReference>
<protein>
    <submittedName>
        <fullName evidence="2">Helix-hairpin-helix domain-containing protein</fullName>
    </submittedName>
</protein>
<dbReference type="AlphaFoldDB" id="A0A2P7NZQ1"/>
<reference evidence="2 3" key="1">
    <citation type="submission" date="2018-03" db="EMBL/GenBank/DDBJ databases">
        <title>Draft genome of Nitrosomonas supralitoralis APG5.</title>
        <authorList>
            <person name="Urakawa H."/>
            <person name="Lopez J.V."/>
        </authorList>
    </citation>
    <scope>NUCLEOTIDE SEQUENCE [LARGE SCALE GENOMIC DNA]</scope>
    <source>
        <strain evidence="2 3">APG5</strain>
    </source>
</reference>
<evidence type="ECO:0000313" key="3">
    <source>
        <dbReference type="Proteomes" id="UP000241912"/>
    </source>
</evidence>
<keyword evidence="3" id="KW-1185">Reference proteome</keyword>
<dbReference type="Pfam" id="PF14520">
    <property type="entry name" value="HHH_5"/>
    <property type="match status" value="1"/>
</dbReference>
<sequence>MVKLTDVTGIGPATIKVLAEYKIKTVEALAAINLAELQKIPGFSGAIRARAVKKSAADCLQAKSAKPLTTVIESAQVKDKKTPVKKTVTSQIVSQPEPVSVSSESKKKKRNIDKHKDKQKLKKKKDKDKKKDGKKKGKNKKKS</sequence>
<feature type="region of interest" description="Disordered" evidence="1">
    <location>
        <begin position="79"/>
        <end position="143"/>
    </location>
</feature>